<dbReference type="GO" id="GO:0016020">
    <property type="term" value="C:membrane"/>
    <property type="evidence" value="ECO:0007669"/>
    <property type="project" value="UniProtKB-SubCell"/>
</dbReference>
<gene>
    <name evidence="7" type="ORF">NE237_006208</name>
</gene>
<evidence type="ECO:0000256" key="3">
    <source>
        <dbReference type="ARBA" id="ARBA00022679"/>
    </source>
</evidence>
<keyword evidence="5" id="KW-0325">Glycoprotein</keyword>
<dbReference type="InterPro" id="IPR003406">
    <property type="entry name" value="Glyco_trans_14"/>
</dbReference>
<dbReference type="PANTHER" id="PTHR31042">
    <property type="entry name" value="CORE-2/I-BRANCHING BETA-1,6-N-ACETYLGLUCOSAMINYLTRANSFERASE FAMILY PROTEIN-RELATED"/>
    <property type="match status" value="1"/>
</dbReference>
<keyword evidence="6" id="KW-1133">Transmembrane helix</keyword>
<evidence type="ECO:0000256" key="1">
    <source>
        <dbReference type="ARBA" id="ARBA00004606"/>
    </source>
</evidence>
<evidence type="ECO:0000256" key="4">
    <source>
        <dbReference type="ARBA" id="ARBA00023136"/>
    </source>
</evidence>
<evidence type="ECO:0000313" key="8">
    <source>
        <dbReference type="Proteomes" id="UP001141806"/>
    </source>
</evidence>
<dbReference type="PANTHER" id="PTHR31042:SF131">
    <property type="entry name" value="CORE-2_I-BRANCHING BETA-1,6-N-ACETYLGLUCOSAMINYLTRANSFERASE FAMILY PROTEIN"/>
    <property type="match status" value="1"/>
</dbReference>
<protein>
    <recommendedName>
        <fullName evidence="9">Core-2/I-branching beta-1,6-N-acetylglucosaminyltransferase family protein</fullName>
    </recommendedName>
</protein>
<name>A0A9Q0QVB4_9MAGN</name>
<evidence type="ECO:0008006" key="9">
    <source>
        <dbReference type="Google" id="ProtNLM"/>
    </source>
</evidence>
<organism evidence="7 8">
    <name type="scientific">Protea cynaroides</name>
    <dbReference type="NCBI Taxonomy" id="273540"/>
    <lineage>
        <taxon>Eukaryota</taxon>
        <taxon>Viridiplantae</taxon>
        <taxon>Streptophyta</taxon>
        <taxon>Embryophyta</taxon>
        <taxon>Tracheophyta</taxon>
        <taxon>Spermatophyta</taxon>
        <taxon>Magnoliopsida</taxon>
        <taxon>Proteales</taxon>
        <taxon>Proteaceae</taxon>
        <taxon>Protea</taxon>
    </lineage>
</organism>
<dbReference type="Proteomes" id="UP001141806">
    <property type="component" value="Unassembled WGS sequence"/>
</dbReference>
<keyword evidence="3" id="KW-0808">Transferase</keyword>
<evidence type="ECO:0000256" key="5">
    <source>
        <dbReference type="ARBA" id="ARBA00023180"/>
    </source>
</evidence>
<keyword evidence="2" id="KW-0328">Glycosyltransferase</keyword>
<dbReference type="EMBL" id="JAMYWD010000004">
    <property type="protein sequence ID" value="KAJ4973034.1"/>
    <property type="molecule type" value="Genomic_DNA"/>
</dbReference>
<proteinExistence type="predicted"/>
<keyword evidence="8" id="KW-1185">Reference proteome</keyword>
<reference evidence="7" key="1">
    <citation type="journal article" date="2023" name="Plant J.">
        <title>The genome of the king protea, Protea cynaroides.</title>
        <authorList>
            <person name="Chang J."/>
            <person name="Duong T.A."/>
            <person name="Schoeman C."/>
            <person name="Ma X."/>
            <person name="Roodt D."/>
            <person name="Barker N."/>
            <person name="Li Z."/>
            <person name="Van de Peer Y."/>
            <person name="Mizrachi E."/>
        </authorList>
    </citation>
    <scope>NUCLEOTIDE SEQUENCE</scope>
    <source>
        <tissue evidence="7">Young leaves</tissue>
    </source>
</reference>
<dbReference type="InterPro" id="IPR044174">
    <property type="entry name" value="BC10-like"/>
</dbReference>
<dbReference type="Pfam" id="PF02485">
    <property type="entry name" value="Branch"/>
    <property type="match status" value="1"/>
</dbReference>
<comment type="caution">
    <text evidence="7">The sequence shown here is derived from an EMBL/GenBank/DDBJ whole genome shotgun (WGS) entry which is preliminary data.</text>
</comment>
<dbReference type="AlphaFoldDB" id="A0A9Q0QVB4"/>
<evidence type="ECO:0000313" key="7">
    <source>
        <dbReference type="EMBL" id="KAJ4973034.1"/>
    </source>
</evidence>
<comment type="subcellular location">
    <subcellularLocation>
        <location evidence="1">Membrane</location>
        <topology evidence="1">Single-pass type II membrane protein</topology>
    </subcellularLocation>
</comment>
<dbReference type="GO" id="GO:0016757">
    <property type="term" value="F:glycosyltransferase activity"/>
    <property type="evidence" value="ECO:0007669"/>
    <property type="project" value="UniProtKB-KW"/>
</dbReference>
<feature type="transmembrane region" description="Helical" evidence="6">
    <location>
        <begin position="29"/>
        <end position="47"/>
    </location>
</feature>
<sequence length="427" mass="49123">MKQQEQRPQTSLLKLFNDLLPLGGLLPKFFLIGFGFTLGIIASFCLMNNQIFNSHDTHFSSSPPLQVTQSALVQLSLLISPPAPVTSQAQPLAPSLQITSSVNENGIEEKDDHQLIGWKDYLKPLEAMHDLNEEELLWRASLVPQIEKFPYKRIPKVAFMFLTRGPLPLAPLWDKFFKGQDGFYSIYVHSNPSFNESEPQGSVFYGRRITSNKEVRWGEFSMIEAERLLLANALLDFSNERFVLLSESCIPLFNFSTIYSYLTNSTQTFVGAFDELGPVGRGRYNHHMSELIEIEQWRKGSQWFEMDRQLAIQIVSDNTFFPLFKKFCKRSCYADEHYLPTVVSMRFPKTNSNRSLTWVDWSKGGAHPARFIRTDVTKELLDRLRSGSNCQYNGNTTNICHLFARKFLPSTLDRLLRFAPEVMRFDK</sequence>
<keyword evidence="6" id="KW-0812">Transmembrane</keyword>
<accession>A0A9Q0QVB4</accession>
<dbReference type="OrthoDB" id="191334at2759"/>
<keyword evidence="4 6" id="KW-0472">Membrane</keyword>
<evidence type="ECO:0000256" key="2">
    <source>
        <dbReference type="ARBA" id="ARBA00022676"/>
    </source>
</evidence>
<evidence type="ECO:0000256" key="6">
    <source>
        <dbReference type="SAM" id="Phobius"/>
    </source>
</evidence>